<dbReference type="PANTHER" id="PTHR38099">
    <property type="entry name" value="LARGE RIBOSOMAL RNA SUBUNIT ACCUMULATION PROTEIN YCED"/>
    <property type="match status" value="1"/>
</dbReference>
<name>A0A841KEL8_9GAMM</name>
<protein>
    <recommendedName>
        <fullName evidence="3">Large ribosomal RNA subunit accumulation protein YceD</fullName>
    </recommendedName>
    <alternativeName>
        <fullName evidence="5">23S rRNA accumulation protein YceD</fullName>
    </alternativeName>
</protein>
<accession>A0A841KEL8</accession>
<dbReference type="GO" id="GO:0005829">
    <property type="term" value="C:cytosol"/>
    <property type="evidence" value="ECO:0007669"/>
    <property type="project" value="TreeGrafter"/>
</dbReference>
<evidence type="ECO:0000256" key="1">
    <source>
        <dbReference type="ARBA" id="ARBA00002868"/>
    </source>
</evidence>
<comment type="similarity">
    <text evidence="2">Belongs to the DUF177 domain family.</text>
</comment>
<feature type="region of interest" description="Disordered" evidence="6">
    <location>
        <begin position="137"/>
        <end position="161"/>
    </location>
</feature>
<organism evidence="7 8">
    <name type="scientific">Oleiagrimonas soli</name>
    <dbReference type="NCBI Taxonomy" id="1543381"/>
    <lineage>
        <taxon>Bacteria</taxon>
        <taxon>Pseudomonadati</taxon>
        <taxon>Pseudomonadota</taxon>
        <taxon>Gammaproteobacteria</taxon>
        <taxon>Lysobacterales</taxon>
        <taxon>Rhodanobacteraceae</taxon>
        <taxon>Oleiagrimonas</taxon>
    </lineage>
</organism>
<comment type="caution">
    <text evidence="7">The sequence shown here is derived from an EMBL/GenBank/DDBJ whole genome shotgun (WGS) entry which is preliminary data.</text>
</comment>
<evidence type="ECO:0000313" key="7">
    <source>
        <dbReference type="EMBL" id="MBB6183616.1"/>
    </source>
</evidence>
<evidence type="ECO:0000256" key="6">
    <source>
        <dbReference type="SAM" id="MobiDB-lite"/>
    </source>
</evidence>
<keyword evidence="4" id="KW-0690">Ribosome biogenesis</keyword>
<dbReference type="AlphaFoldDB" id="A0A841KEL8"/>
<dbReference type="InterPro" id="IPR003772">
    <property type="entry name" value="YceD"/>
</dbReference>
<dbReference type="InterPro" id="IPR039255">
    <property type="entry name" value="YceD_bac"/>
</dbReference>
<sequence length="170" mass="18781">MSLPAFVDAWRMVEERRIFEGALLIAGFKRLQSLLADEAGEARYKLEFVRNELGAASLLVEVSASLTLICQRTLEPFVQPVDVKARLGLIAHEREEAALAPEYEPLLVDADGRIDPAAVIEDELVLAVPLVPVSPTSEWPEEGRGAGPMIEPEAESRENPFAVLRELKKH</sequence>
<evidence type="ECO:0000313" key="8">
    <source>
        <dbReference type="Proteomes" id="UP000560000"/>
    </source>
</evidence>
<dbReference type="Pfam" id="PF02620">
    <property type="entry name" value="YceD"/>
    <property type="match status" value="1"/>
</dbReference>
<dbReference type="GO" id="GO:0042254">
    <property type="term" value="P:ribosome biogenesis"/>
    <property type="evidence" value="ECO:0007669"/>
    <property type="project" value="UniProtKB-KW"/>
</dbReference>
<reference evidence="7 8" key="1">
    <citation type="submission" date="2020-08" db="EMBL/GenBank/DDBJ databases">
        <title>Genomic Encyclopedia of Type Strains, Phase IV (KMG-IV): sequencing the most valuable type-strain genomes for metagenomic binning, comparative biology and taxonomic classification.</title>
        <authorList>
            <person name="Goeker M."/>
        </authorList>
    </citation>
    <scope>NUCLEOTIDE SEQUENCE [LARGE SCALE GENOMIC DNA]</scope>
    <source>
        <strain evidence="7 8">DSM 107085</strain>
    </source>
</reference>
<dbReference type="Proteomes" id="UP000560000">
    <property type="component" value="Unassembled WGS sequence"/>
</dbReference>
<dbReference type="EMBL" id="JACHET010000001">
    <property type="protein sequence ID" value="MBB6183616.1"/>
    <property type="molecule type" value="Genomic_DNA"/>
</dbReference>
<proteinExistence type="inferred from homology"/>
<evidence type="ECO:0000256" key="5">
    <source>
        <dbReference type="ARBA" id="ARBA00031841"/>
    </source>
</evidence>
<dbReference type="PANTHER" id="PTHR38099:SF1">
    <property type="entry name" value="LARGE RIBOSOMAL RNA SUBUNIT ACCUMULATION PROTEIN YCED"/>
    <property type="match status" value="1"/>
</dbReference>
<gene>
    <name evidence="7" type="ORF">HNQ86_000961</name>
</gene>
<comment type="function">
    <text evidence="1">Plays a role in synthesis, processing and/or stability of 23S rRNA.</text>
</comment>
<evidence type="ECO:0000256" key="3">
    <source>
        <dbReference type="ARBA" id="ARBA00015716"/>
    </source>
</evidence>
<evidence type="ECO:0000256" key="4">
    <source>
        <dbReference type="ARBA" id="ARBA00022517"/>
    </source>
</evidence>
<evidence type="ECO:0000256" key="2">
    <source>
        <dbReference type="ARBA" id="ARBA00010740"/>
    </source>
</evidence>